<evidence type="ECO:0000313" key="3">
    <source>
        <dbReference type="Proteomes" id="UP001500016"/>
    </source>
</evidence>
<protein>
    <recommendedName>
        <fullName evidence="4">Integrase</fullName>
    </recommendedName>
</protein>
<organism evidence="2 3">
    <name type="scientific">Streptomyces albiaxialis</name>
    <dbReference type="NCBI Taxonomy" id="329523"/>
    <lineage>
        <taxon>Bacteria</taxon>
        <taxon>Bacillati</taxon>
        <taxon>Actinomycetota</taxon>
        <taxon>Actinomycetes</taxon>
        <taxon>Kitasatosporales</taxon>
        <taxon>Streptomycetaceae</taxon>
        <taxon>Streptomyces</taxon>
    </lineage>
</organism>
<reference evidence="3" key="1">
    <citation type="journal article" date="2019" name="Int. J. Syst. Evol. Microbiol.">
        <title>The Global Catalogue of Microorganisms (GCM) 10K type strain sequencing project: providing services to taxonomists for standard genome sequencing and annotation.</title>
        <authorList>
            <consortium name="The Broad Institute Genomics Platform"/>
            <consortium name="The Broad Institute Genome Sequencing Center for Infectious Disease"/>
            <person name="Wu L."/>
            <person name="Ma J."/>
        </authorList>
    </citation>
    <scope>NUCLEOTIDE SEQUENCE [LARGE SCALE GENOMIC DNA]</scope>
    <source>
        <strain evidence="3">JCM 15478</strain>
    </source>
</reference>
<sequence>MPEATQPPKKAPSRPREDKTATEPATVQRCQEDYRNRRARR</sequence>
<dbReference type="Proteomes" id="UP001500016">
    <property type="component" value="Unassembled WGS sequence"/>
</dbReference>
<feature type="compositionally biased region" description="Basic and acidic residues" evidence="1">
    <location>
        <begin position="30"/>
        <end position="41"/>
    </location>
</feature>
<dbReference type="EMBL" id="BAAAPE010000048">
    <property type="protein sequence ID" value="GAA2105997.1"/>
    <property type="molecule type" value="Genomic_DNA"/>
</dbReference>
<gene>
    <name evidence="2" type="ORF">GCM10009801_82030</name>
</gene>
<evidence type="ECO:0000313" key="2">
    <source>
        <dbReference type="EMBL" id="GAA2105997.1"/>
    </source>
</evidence>
<accession>A0ABP5IT23</accession>
<evidence type="ECO:0000256" key="1">
    <source>
        <dbReference type="SAM" id="MobiDB-lite"/>
    </source>
</evidence>
<feature type="region of interest" description="Disordered" evidence="1">
    <location>
        <begin position="1"/>
        <end position="41"/>
    </location>
</feature>
<name>A0ABP5IT23_9ACTN</name>
<comment type="caution">
    <text evidence="2">The sequence shown here is derived from an EMBL/GenBank/DDBJ whole genome shotgun (WGS) entry which is preliminary data.</text>
</comment>
<proteinExistence type="predicted"/>
<evidence type="ECO:0008006" key="4">
    <source>
        <dbReference type="Google" id="ProtNLM"/>
    </source>
</evidence>
<keyword evidence="3" id="KW-1185">Reference proteome</keyword>